<organism evidence="3 4">
    <name type="scientific">Siminovitchia acidinfaciens</name>
    <dbReference type="NCBI Taxonomy" id="2321395"/>
    <lineage>
        <taxon>Bacteria</taxon>
        <taxon>Bacillati</taxon>
        <taxon>Bacillota</taxon>
        <taxon>Bacilli</taxon>
        <taxon>Bacillales</taxon>
        <taxon>Bacillaceae</taxon>
        <taxon>Siminovitchia</taxon>
    </lineage>
</organism>
<dbReference type="PANTHER" id="PTHR11786:SF0">
    <property type="entry name" value="ARYLAMINE N-ACETYLTRANSFERASE 4-RELATED"/>
    <property type="match status" value="1"/>
</dbReference>
<dbReference type="EMBL" id="QYTV02000016">
    <property type="protein sequence ID" value="RST70860.1"/>
    <property type="molecule type" value="Genomic_DNA"/>
</dbReference>
<dbReference type="SUPFAM" id="SSF54001">
    <property type="entry name" value="Cysteine proteinases"/>
    <property type="match status" value="1"/>
</dbReference>
<dbReference type="GO" id="GO:0016407">
    <property type="term" value="F:acetyltransferase activity"/>
    <property type="evidence" value="ECO:0007669"/>
    <property type="project" value="InterPro"/>
</dbReference>
<comment type="similarity">
    <text evidence="1 2">Belongs to the arylamine N-acetyltransferase family.</text>
</comment>
<dbReference type="InterPro" id="IPR038765">
    <property type="entry name" value="Papain-like_cys_pep_sf"/>
</dbReference>
<dbReference type="Pfam" id="PF00797">
    <property type="entry name" value="Acetyltransf_2"/>
    <property type="match status" value="1"/>
</dbReference>
<evidence type="ECO:0000256" key="1">
    <source>
        <dbReference type="ARBA" id="ARBA00006547"/>
    </source>
</evidence>
<dbReference type="RefSeq" id="WP_126052536.1">
    <property type="nucleotide sequence ID" value="NZ_QYTV02000016.1"/>
</dbReference>
<proteinExistence type="inferred from homology"/>
<dbReference type="InterPro" id="IPR001447">
    <property type="entry name" value="Arylamine_N-AcTrfase"/>
</dbReference>
<evidence type="ECO:0000313" key="3">
    <source>
        <dbReference type="EMBL" id="RST70860.1"/>
    </source>
</evidence>
<accession>A0A429XT44</accession>
<gene>
    <name evidence="3" type="ORF">D4T97_019780</name>
</gene>
<name>A0A429XT44_9BACI</name>
<keyword evidence="4" id="KW-1185">Reference proteome</keyword>
<dbReference type="AlphaFoldDB" id="A0A429XT44"/>
<dbReference type="OrthoDB" id="7181050at2"/>
<reference evidence="3" key="1">
    <citation type="submission" date="2018-12" db="EMBL/GenBank/DDBJ databases">
        <authorList>
            <person name="Sun L."/>
            <person name="Chen Z."/>
        </authorList>
    </citation>
    <scope>NUCLEOTIDE SEQUENCE [LARGE SCALE GENOMIC DNA]</scope>
    <source>
        <strain evidence="3">3-2-2</strain>
    </source>
</reference>
<dbReference type="Gene3D" id="3.30.2140.20">
    <property type="match status" value="1"/>
</dbReference>
<dbReference type="Proteomes" id="UP000287156">
    <property type="component" value="Unassembled WGS sequence"/>
</dbReference>
<sequence length="272" mass="31264">MLEKLERLLEEKGYFSVTNDLERIRLIQEVFAARYPFENLDVLLEIEDSITPEYVVEKMLESGRGGVCYELNALLLTVLKELGFDITPACATVWSDPDQDWIIDRTHSINLLKKEGKVYLIDAGSGNNLTCQPVELDGGSVSSPAGRFRLITKETERGTVALEVQSGEEWKLRYAFFMEPVSWDDYNRVKKMIHHHPESPFNKTLLVAQTLEDGIISLNEERLRRKWTSGKEQRIVFSSPQEMLEAVKHHFHVSIYEAAAQYVEKNLEKLKS</sequence>
<dbReference type="PRINTS" id="PR01543">
    <property type="entry name" value="ANATRNSFRASE"/>
</dbReference>
<dbReference type="PANTHER" id="PTHR11786">
    <property type="entry name" value="N-HYDROXYARYLAMINE O-ACETYLTRANSFERASE"/>
    <property type="match status" value="1"/>
</dbReference>
<protein>
    <submittedName>
        <fullName evidence="3">Arylamine N-acetyltransferase</fullName>
    </submittedName>
</protein>
<evidence type="ECO:0000313" key="4">
    <source>
        <dbReference type="Proteomes" id="UP000287156"/>
    </source>
</evidence>
<dbReference type="InterPro" id="IPR053710">
    <property type="entry name" value="Arylamine_NAT_domain_sf"/>
</dbReference>
<comment type="caution">
    <text evidence="3">The sequence shown here is derived from an EMBL/GenBank/DDBJ whole genome shotgun (WGS) entry which is preliminary data.</text>
</comment>
<evidence type="ECO:0000256" key="2">
    <source>
        <dbReference type="RuleBase" id="RU003452"/>
    </source>
</evidence>